<dbReference type="InterPro" id="IPR036188">
    <property type="entry name" value="FAD/NAD-bd_sf"/>
</dbReference>
<organism evidence="3 4">
    <name type="scientific">Mycolicibacterium agri</name>
    <name type="common">Mycobacterium agri</name>
    <dbReference type="NCBI Taxonomy" id="36811"/>
    <lineage>
        <taxon>Bacteria</taxon>
        <taxon>Bacillati</taxon>
        <taxon>Actinomycetota</taxon>
        <taxon>Actinomycetes</taxon>
        <taxon>Mycobacteriales</taxon>
        <taxon>Mycobacteriaceae</taxon>
        <taxon>Mycolicibacterium</taxon>
    </lineage>
</organism>
<evidence type="ECO:0000259" key="2">
    <source>
        <dbReference type="Pfam" id="PF07992"/>
    </source>
</evidence>
<dbReference type="InterPro" id="IPR023753">
    <property type="entry name" value="FAD/NAD-binding_dom"/>
</dbReference>
<dbReference type="InterPro" id="IPR050151">
    <property type="entry name" value="Class-I_Pyr_Nuc-Dis_Oxidored"/>
</dbReference>
<dbReference type="Gene3D" id="3.50.50.60">
    <property type="entry name" value="FAD/NAD(P)-binding domain"/>
    <property type="match status" value="1"/>
</dbReference>
<gene>
    <name evidence="3" type="ORF">MAGR_49870</name>
</gene>
<evidence type="ECO:0000313" key="4">
    <source>
        <dbReference type="Proteomes" id="UP000465302"/>
    </source>
</evidence>
<protein>
    <recommendedName>
        <fullName evidence="2">FAD/NAD(P)-binding domain-containing protein</fullName>
    </recommendedName>
</protein>
<dbReference type="AlphaFoldDB" id="A0A7I9W8N7"/>
<feature type="domain" description="FAD/NAD(P)-binding" evidence="2">
    <location>
        <begin position="20"/>
        <end position="72"/>
    </location>
</feature>
<reference evidence="3 4" key="1">
    <citation type="journal article" date="2019" name="Emerg. Microbes Infect.">
        <title>Comprehensive subspecies identification of 175 nontuberculous mycobacteria species based on 7547 genomic profiles.</title>
        <authorList>
            <person name="Matsumoto Y."/>
            <person name="Kinjo T."/>
            <person name="Motooka D."/>
            <person name="Nabeya D."/>
            <person name="Jung N."/>
            <person name="Uechi K."/>
            <person name="Horii T."/>
            <person name="Iida T."/>
            <person name="Fujita J."/>
            <person name="Nakamura S."/>
        </authorList>
    </citation>
    <scope>NUCLEOTIDE SEQUENCE [LARGE SCALE GENOMIC DNA]</scope>
    <source>
        <strain evidence="3 4">JCM 6377</strain>
    </source>
</reference>
<comment type="similarity">
    <text evidence="1">Belongs to the class-I pyridine nucleotide-disulfide oxidoreductase family.</text>
</comment>
<dbReference type="PANTHER" id="PTHR22912:SF151">
    <property type="entry name" value="DIHYDROLIPOYL DEHYDROGENASE, MITOCHONDRIAL"/>
    <property type="match status" value="1"/>
</dbReference>
<dbReference type="EMBL" id="BLKS01000001">
    <property type="protein sequence ID" value="GFG53546.1"/>
    <property type="molecule type" value="Genomic_DNA"/>
</dbReference>
<name>A0A7I9W8N7_MYCAG</name>
<proteinExistence type="inferred from homology"/>
<dbReference type="GO" id="GO:0006103">
    <property type="term" value="P:2-oxoglutarate metabolic process"/>
    <property type="evidence" value="ECO:0007669"/>
    <property type="project" value="TreeGrafter"/>
</dbReference>
<dbReference type="GO" id="GO:0004148">
    <property type="term" value="F:dihydrolipoyl dehydrogenase (NADH) activity"/>
    <property type="evidence" value="ECO:0007669"/>
    <property type="project" value="TreeGrafter"/>
</dbReference>
<dbReference type="SUPFAM" id="SSF51905">
    <property type="entry name" value="FAD/NAD(P)-binding domain"/>
    <property type="match status" value="1"/>
</dbReference>
<comment type="caution">
    <text evidence="3">The sequence shown here is derived from an EMBL/GenBank/DDBJ whole genome shotgun (WGS) entry which is preliminary data.</text>
</comment>
<dbReference type="PRINTS" id="PR00411">
    <property type="entry name" value="PNDRDTASEI"/>
</dbReference>
<accession>A0A7I9W8N7</accession>
<dbReference type="GO" id="GO:0050660">
    <property type="term" value="F:flavin adenine dinucleotide binding"/>
    <property type="evidence" value="ECO:0007669"/>
    <property type="project" value="TreeGrafter"/>
</dbReference>
<evidence type="ECO:0000313" key="3">
    <source>
        <dbReference type="EMBL" id="GFG53546.1"/>
    </source>
</evidence>
<dbReference type="Pfam" id="PF07992">
    <property type="entry name" value="Pyr_redox_2"/>
    <property type="match status" value="1"/>
</dbReference>
<dbReference type="Proteomes" id="UP000465302">
    <property type="component" value="Unassembled WGS sequence"/>
</dbReference>
<dbReference type="PANTHER" id="PTHR22912">
    <property type="entry name" value="DISULFIDE OXIDOREDUCTASE"/>
    <property type="match status" value="1"/>
</dbReference>
<evidence type="ECO:0000256" key="1">
    <source>
        <dbReference type="ARBA" id="ARBA00007532"/>
    </source>
</evidence>
<sequence>MQKHDIVIDTTMQGRDTELFDVIVLGAGPVGQTVADRTRAAGLSVAVVERELVGGECSYWGCIPSKAMLRPVTAVADAGASKAPEKL</sequence>